<dbReference type="AlphaFoldDB" id="A0A8H6NAK0"/>
<evidence type="ECO:0000313" key="2">
    <source>
        <dbReference type="Proteomes" id="UP000639643"/>
    </source>
</evidence>
<gene>
    <name evidence="1" type="ORF">CMUS01_09711</name>
</gene>
<organism evidence="1 2">
    <name type="scientific">Colletotrichum musicola</name>
    <dbReference type="NCBI Taxonomy" id="2175873"/>
    <lineage>
        <taxon>Eukaryota</taxon>
        <taxon>Fungi</taxon>
        <taxon>Dikarya</taxon>
        <taxon>Ascomycota</taxon>
        <taxon>Pezizomycotina</taxon>
        <taxon>Sordariomycetes</taxon>
        <taxon>Hypocreomycetidae</taxon>
        <taxon>Glomerellales</taxon>
        <taxon>Glomerellaceae</taxon>
        <taxon>Colletotrichum</taxon>
        <taxon>Colletotrichum orchidearum species complex</taxon>
    </lineage>
</organism>
<proteinExistence type="predicted"/>
<sequence length="282" mass="30982">MSASEGNKTNNRFHADLNAALSDATRRDPDSSVYFRVSPSNLPQLETFLADVDVSRFTYDSVTELACLEMTETALHSVVGFDLSVLLLAVKDRIRDQIRAAFQARGGMQSEPDPAPATSDDDKAAVVHRLTKVRPMGTTTIHVPGKSDNKQPDFSFRELKLDSAESKCCLYSKAGIHFVLLIDIQYPDADQATVSLRVAEPGGDEAPYWALHREPFLLSSGDQPVGGIDPFASDFLGGSRGVPEEFRRLQDQDHAESAAQASESVQTHSLPFSHWPQSRFIC</sequence>
<evidence type="ECO:0000313" key="1">
    <source>
        <dbReference type="EMBL" id="KAF6825708.1"/>
    </source>
</evidence>
<reference evidence="1" key="1">
    <citation type="journal article" date="2020" name="Phytopathology">
        <title>Genome Sequence Resources of Colletotrichum truncatum, C. plurivorum, C. musicola, and C. sojae: Four Species Pathogenic to Soybean (Glycine max).</title>
        <authorList>
            <person name="Rogerio F."/>
            <person name="Boufleur T.R."/>
            <person name="Ciampi-Guillardi M."/>
            <person name="Sukno S.A."/>
            <person name="Thon M.R."/>
            <person name="Massola Junior N.S."/>
            <person name="Baroncelli R."/>
        </authorList>
    </citation>
    <scope>NUCLEOTIDE SEQUENCE</scope>
    <source>
        <strain evidence="1">LFN0074</strain>
    </source>
</reference>
<dbReference type="Proteomes" id="UP000639643">
    <property type="component" value="Unassembled WGS sequence"/>
</dbReference>
<keyword evidence="2" id="KW-1185">Reference proteome</keyword>
<protein>
    <submittedName>
        <fullName evidence="1">Uncharacterized protein</fullName>
    </submittedName>
</protein>
<name>A0A8H6NAK0_9PEZI</name>
<dbReference type="EMBL" id="WIGM01000421">
    <property type="protein sequence ID" value="KAF6825708.1"/>
    <property type="molecule type" value="Genomic_DNA"/>
</dbReference>
<dbReference type="OrthoDB" id="4842209at2759"/>
<accession>A0A8H6NAK0</accession>
<comment type="caution">
    <text evidence="1">The sequence shown here is derived from an EMBL/GenBank/DDBJ whole genome shotgun (WGS) entry which is preliminary data.</text>
</comment>